<keyword evidence="7" id="KW-0564">Palmitate</keyword>
<sequence length="428" mass="45886">MMRRKQGTMIALAALTLALGVAGRAEAQGLLFWSTQAKPVEETQKMRTEVLGGFGKPVDYYGNDAGPFFTRIQAELKAGKGTIALLGGLHGELASLSSDLVDLKDVLSAAGDAKINPTLVSLGTYGTAEQKYLPWMQASYVMAANKEALQYLPAGADVQTLTYDELIAWGKAIREATGSPKIGLPAGPKGLLHRFFQSYLYPSYTGSVVTKFRSPEAEAMWNAFKTLWEEVNPASTNYGFMQEPLLTGEVWVAWEHTARLQDALNQKPDQFVTFPAPAGPAGRGFMPVVAGIAIPKTSPNVEEAKALAAYMLKPETQIATLRATSFFPVVEVTLPDDMPAAVKMSGAAVAAQSAAPDAKPSLLPIGLGGLDGKFNKVFIDTFQRVVLRGQDVRQVLDEQGATLKDIMSESKAPCWAPDKASEGPCPVE</sequence>
<dbReference type="SUPFAM" id="SSF53850">
    <property type="entry name" value="Periplasmic binding protein-like II"/>
    <property type="match status" value="1"/>
</dbReference>
<evidence type="ECO:0000313" key="10">
    <source>
        <dbReference type="EMBL" id="MBB4018797.1"/>
    </source>
</evidence>
<dbReference type="GO" id="GO:0042597">
    <property type="term" value="C:periplasmic space"/>
    <property type="evidence" value="ECO:0007669"/>
    <property type="project" value="UniProtKB-SubCell"/>
</dbReference>
<dbReference type="AlphaFoldDB" id="A0A840C8Z2"/>
<dbReference type="PANTHER" id="PTHR43649:SF33">
    <property type="entry name" value="POLYGALACTURONAN_RHAMNOGALACTURONAN-BINDING PROTEIN YTCQ"/>
    <property type="match status" value="1"/>
</dbReference>
<evidence type="ECO:0000313" key="11">
    <source>
        <dbReference type="Proteomes" id="UP000577362"/>
    </source>
</evidence>
<organism evidence="10 11">
    <name type="scientific">Chelatococcus caeni</name>
    <dbReference type="NCBI Taxonomy" id="1348468"/>
    <lineage>
        <taxon>Bacteria</taxon>
        <taxon>Pseudomonadati</taxon>
        <taxon>Pseudomonadota</taxon>
        <taxon>Alphaproteobacteria</taxon>
        <taxon>Hyphomicrobiales</taxon>
        <taxon>Chelatococcaceae</taxon>
        <taxon>Chelatococcus</taxon>
    </lineage>
</organism>
<evidence type="ECO:0000256" key="9">
    <source>
        <dbReference type="SAM" id="SignalP"/>
    </source>
</evidence>
<keyword evidence="3" id="KW-1003">Cell membrane</keyword>
<name>A0A840C8Z2_9HYPH</name>
<comment type="similarity">
    <text evidence="2">Belongs to the bacterial solute-binding protein 1 family.</text>
</comment>
<dbReference type="Pfam" id="PF01547">
    <property type="entry name" value="SBP_bac_1"/>
    <property type="match status" value="1"/>
</dbReference>
<dbReference type="Proteomes" id="UP000577362">
    <property type="component" value="Unassembled WGS sequence"/>
</dbReference>
<keyword evidence="4 9" id="KW-0732">Signal</keyword>
<accession>A0A840C8Z2</accession>
<keyword evidence="10" id="KW-0813">Transport</keyword>
<keyword evidence="8" id="KW-0449">Lipoprotein</keyword>
<dbReference type="InterPro" id="IPR006059">
    <property type="entry name" value="SBP"/>
</dbReference>
<proteinExistence type="inferred from homology"/>
<dbReference type="InterPro" id="IPR050490">
    <property type="entry name" value="Bact_solute-bd_prot1"/>
</dbReference>
<evidence type="ECO:0000256" key="2">
    <source>
        <dbReference type="ARBA" id="ARBA00008520"/>
    </source>
</evidence>
<evidence type="ECO:0000256" key="6">
    <source>
        <dbReference type="ARBA" id="ARBA00023136"/>
    </source>
</evidence>
<evidence type="ECO:0000256" key="1">
    <source>
        <dbReference type="ARBA" id="ARBA00004418"/>
    </source>
</evidence>
<gene>
    <name evidence="10" type="ORF">GGR16_003844</name>
</gene>
<feature type="chain" id="PRO_5032524670" evidence="9">
    <location>
        <begin position="28"/>
        <end position="428"/>
    </location>
</feature>
<protein>
    <submittedName>
        <fullName evidence="10">Multiple sugar transport system substrate-binding protein</fullName>
    </submittedName>
</protein>
<keyword evidence="10" id="KW-0762">Sugar transport</keyword>
<keyword evidence="5" id="KW-0574">Periplasm</keyword>
<keyword evidence="6" id="KW-0472">Membrane</keyword>
<dbReference type="RefSeq" id="WP_246373191.1">
    <property type="nucleotide sequence ID" value="NZ_JACIEN010000005.1"/>
</dbReference>
<keyword evidence="11" id="KW-1185">Reference proteome</keyword>
<comment type="subcellular location">
    <subcellularLocation>
        <location evidence="1">Periplasm</location>
    </subcellularLocation>
</comment>
<dbReference type="PANTHER" id="PTHR43649">
    <property type="entry name" value="ARABINOSE-BINDING PROTEIN-RELATED"/>
    <property type="match status" value="1"/>
</dbReference>
<reference evidence="10 11" key="1">
    <citation type="submission" date="2020-08" db="EMBL/GenBank/DDBJ databases">
        <title>Genomic Encyclopedia of Type Strains, Phase IV (KMG-IV): sequencing the most valuable type-strain genomes for metagenomic binning, comparative biology and taxonomic classification.</title>
        <authorList>
            <person name="Goeker M."/>
        </authorList>
    </citation>
    <scope>NUCLEOTIDE SEQUENCE [LARGE SCALE GENOMIC DNA]</scope>
    <source>
        <strain evidence="10 11">DSM 103737</strain>
    </source>
</reference>
<evidence type="ECO:0000256" key="3">
    <source>
        <dbReference type="ARBA" id="ARBA00022475"/>
    </source>
</evidence>
<evidence type="ECO:0000256" key="7">
    <source>
        <dbReference type="ARBA" id="ARBA00023139"/>
    </source>
</evidence>
<evidence type="ECO:0000256" key="8">
    <source>
        <dbReference type="ARBA" id="ARBA00023288"/>
    </source>
</evidence>
<feature type="signal peptide" evidence="9">
    <location>
        <begin position="1"/>
        <end position="27"/>
    </location>
</feature>
<comment type="caution">
    <text evidence="10">The sequence shown here is derived from an EMBL/GenBank/DDBJ whole genome shotgun (WGS) entry which is preliminary data.</text>
</comment>
<dbReference type="EMBL" id="JACIEN010000005">
    <property type="protein sequence ID" value="MBB4018797.1"/>
    <property type="molecule type" value="Genomic_DNA"/>
</dbReference>
<evidence type="ECO:0000256" key="5">
    <source>
        <dbReference type="ARBA" id="ARBA00022764"/>
    </source>
</evidence>
<dbReference type="Gene3D" id="3.40.190.10">
    <property type="entry name" value="Periplasmic binding protein-like II"/>
    <property type="match status" value="1"/>
</dbReference>
<evidence type="ECO:0000256" key="4">
    <source>
        <dbReference type="ARBA" id="ARBA00022729"/>
    </source>
</evidence>